<dbReference type="EMBL" id="CP046884">
    <property type="protein sequence ID" value="QNQ90208.1"/>
    <property type="molecule type" value="Genomic_DNA"/>
</dbReference>
<evidence type="ECO:0000256" key="1">
    <source>
        <dbReference type="ARBA" id="ARBA00008812"/>
    </source>
</evidence>
<dbReference type="Proteomes" id="UP000516320">
    <property type="component" value="Chromosome"/>
</dbReference>
<sequence>MGTPRRKPQRNNKVVVILSVLIVLLVLAGIAPMVVSHMMGAGTKTEALNADHAKPASTDLAGHWEVAKGKAPNSSAVGFTFEEILPSGHKTTSGTTHEVSGAIDIDGEQLRSGDITVQMGNITTDEAKRDISVRNKLLFTDKFPESSFRLTSPVDLSGIPGNGNPGTVKLTGDITILGKTKEISEDFLVLRDGDSLIASANIPINREDFGVITPDFIAAKVAKDGELNIRLAFKKTSD</sequence>
<evidence type="ECO:0000313" key="2">
    <source>
        <dbReference type="EMBL" id="QNQ90208.1"/>
    </source>
</evidence>
<dbReference type="SUPFAM" id="SSF101874">
    <property type="entry name" value="YceI-like"/>
    <property type="match status" value="1"/>
</dbReference>
<reference evidence="2 3" key="1">
    <citation type="submission" date="2019-12" db="EMBL/GenBank/DDBJ databases">
        <title>Corynebacterium sp. nov., isolated from feces of the Anser Albifrons in China.</title>
        <authorList>
            <person name="Liu Q."/>
        </authorList>
    </citation>
    <scope>NUCLEOTIDE SEQUENCE [LARGE SCALE GENOMIC DNA]</scope>
    <source>
        <strain evidence="2 3">4H37-19</strain>
    </source>
</reference>
<dbReference type="RefSeq" id="WP_187975664.1">
    <property type="nucleotide sequence ID" value="NZ_CP046884.1"/>
</dbReference>
<organism evidence="2 3">
    <name type="scientific">Corynebacterium poyangense</name>
    <dbReference type="NCBI Taxonomy" id="2684405"/>
    <lineage>
        <taxon>Bacteria</taxon>
        <taxon>Bacillati</taxon>
        <taxon>Actinomycetota</taxon>
        <taxon>Actinomycetes</taxon>
        <taxon>Mycobacteriales</taxon>
        <taxon>Corynebacteriaceae</taxon>
        <taxon>Corynebacterium</taxon>
    </lineage>
</organism>
<evidence type="ECO:0000313" key="3">
    <source>
        <dbReference type="Proteomes" id="UP000516320"/>
    </source>
</evidence>
<dbReference type="SMART" id="SM00867">
    <property type="entry name" value="YceI"/>
    <property type="match status" value="1"/>
</dbReference>
<dbReference type="PANTHER" id="PTHR34406:SF1">
    <property type="entry name" value="PROTEIN YCEI"/>
    <property type="match status" value="1"/>
</dbReference>
<dbReference type="InterPro" id="IPR007372">
    <property type="entry name" value="Lipid/polyisoprenoid-bd_YceI"/>
</dbReference>
<dbReference type="InterPro" id="IPR036761">
    <property type="entry name" value="TTHA0802/YceI-like_sf"/>
</dbReference>
<dbReference type="AlphaFoldDB" id="A0A7H0SNT3"/>
<keyword evidence="3" id="KW-1185">Reference proteome</keyword>
<dbReference type="PANTHER" id="PTHR34406">
    <property type="entry name" value="PROTEIN YCEI"/>
    <property type="match status" value="1"/>
</dbReference>
<dbReference type="KEGG" id="cpoy:GP475_05800"/>
<gene>
    <name evidence="2" type="ORF">GP475_05800</name>
</gene>
<name>A0A7H0SNT3_9CORY</name>
<protein>
    <submittedName>
        <fullName evidence="2">Uncharacterized protein</fullName>
    </submittedName>
</protein>
<dbReference type="Pfam" id="PF04264">
    <property type="entry name" value="YceI"/>
    <property type="match status" value="1"/>
</dbReference>
<proteinExistence type="inferred from homology"/>
<dbReference type="Gene3D" id="2.40.128.110">
    <property type="entry name" value="Lipid/polyisoprenoid-binding, YceI-like"/>
    <property type="match status" value="1"/>
</dbReference>
<accession>A0A7H0SNT3</accession>
<comment type="similarity">
    <text evidence="1">Belongs to the UPF0312 family.</text>
</comment>